<gene>
    <name evidence="15 20" type="primary">pheT</name>
    <name evidence="20" type="ORF">OQ287_04230</name>
</gene>
<proteinExistence type="inferred from homology"/>
<dbReference type="GO" id="GO:0000287">
    <property type="term" value="F:magnesium ion binding"/>
    <property type="evidence" value="ECO:0007669"/>
    <property type="project" value="UniProtKB-UniRule"/>
</dbReference>
<dbReference type="PANTHER" id="PTHR10947:SF0">
    <property type="entry name" value="PHENYLALANINE--TRNA LIGASE BETA SUBUNIT"/>
    <property type="match status" value="1"/>
</dbReference>
<organism evidence="20 21">
    <name type="scientific">Larsenimonas rhizosphaerae</name>
    <dbReference type="NCBI Taxonomy" id="2944682"/>
    <lineage>
        <taxon>Bacteria</taxon>
        <taxon>Pseudomonadati</taxon>
        <taxon>Pseudomonadota</taxon>
        <taxon>Gammaproteobacteria</taxon>
        <taxon>Oceanospirillales</taxon>
        <taxon>Halomonadaceae</taxon>
        <taxon>Larsenimonas</taxon>
    </lineage>
</organism>
<dbReference type="CDD" id="cd02796">
    <property type="entry name" value="tRNA_bind_bactPheRS"/>
    <property type="match status" value="1"/>
</dbReference>
<dbReference type="NCBIfam" id="TIGR00472">
    <property type="entry name" value="pheT_bact"/>
    <property type="match status" value="1"/>
</dbReference>
<evidence type="ECO:0000256" key="1">
    <source>
        <dbReference type="ARBA" id="ARBA00004496"/>
    </source>
</evidence>
<comment type="similarity">
    <text evidence="2 15">Belongs to the phenylalanyl-tRNA synthetase beta subunit family. Type 1 subfamily.</text>
</comment>
<dbReference type="SUPFAM" id="SSF54991">
    <property type="entry name" value="Anticodon-binding domain of PheRS"/>
    <property type="match status" value="1"/>
</dbReference>
<dbReference type="SMART" id="SM00896">
    <property type="entry name" value="FDX-ACB"/>
    <property type="match status" value="1"/>
</dbReference>
<dbReference type="InterPro" id="IPR020825">
    <property type="entry name" value="Phe-tRNA_synthase-like_B3/B4"/>
</dbReference>
<keyword evidence="7 15" id="KW-0479">Metal-binding</keyword>
<evidence type="ECO:0000256" key="4">
    <source>
        <dbReference type="ARBA" id="ARBA00022490"/>
    </source>
</evidence>
<dbReference type="FunFam" id="3.30.70.380:FF:000001">
    <property type="entry name" value="Phenylalanine--tRNA ligase beta subunit"/>
    <property type="match status" value="1"/>
</dbReference>
<dbReference type="InterPro" id="IPR012340">
    <property type="entry name" value="NA-bd_OB-fold"/>
</dbReference>
<evidence type="ECO:0000256" key="16">
    <source>
        <dbReference type="PROSITE-ProRule" id="PRU00209"/>
    </source>
</evidence>
<dbReference type="Gene3D" id="3.50.40.10">
    <property type="entry name" value="Phenylalanyl-trna Synthetase, Chain B, domain 3"/>
    <property type="match status" value="1"/>
</dbReference>
<dbReference type="FunFam" id="3.30.930.10:FF:000022">
    <property type="entry name" value="Phenylalanine--tRNA ligase beta subunit"/>
    <property type="match status" value="1"/>
</dbReference>
<dbReference type="InterPro" id="IPR033714">
    <property type="entry name" value="tRNA_bind_bactPheRS"/>
</dbReference>
<feature type="binding site" evidence="15">
    <location>
        <position position="464"/>
    </location>
    <ligand>
        <name>Mg(2+)</name>
        <dbReference type="ChEBI" id="CHEBI:18420"/>
        <note>shared with alpha subunit</note>
    </ligand>
</feature>
<dbReference type="SMART" id="SM00873">
    <property type="entry name" value="B3_4"/>
    <property type="match status" value="1"/>
</dbReference>
<protein>
    <recommendedName>
        <fullName evidence="15">Phenylalanine--tRNA ligase beta subunit</fullName>
        <ecNumber evidence="15">6.1.1.20</ecNumber>
    </recommendedName>
    <alternativeName>
        <fullName evidence="15">Phenylalanyl-tRNA synthetase beta subunit</fullName>
        <shortName evidence="15">PheRS</shortName>
    </alternativeName>
</protein>
<dbReference type="SUPFAM" id="SSF46955">
    <property type="entry name" value="Putative DNA-binding domain"/>
    <property type="match status" value="1"/>
</dbReference>
<dbReference type="InterPro" id="IPR045060">
    <property type="entry name" value="Phe-tRNA-ligase_IIc_bsu"/>
</dbReference>
<dbReference type="GO" id="GO:0005524">
    <property type="term" value="F:ATP binding"/>
    <property type="evidence" value="ECO:0007669"/>
    <property type="project" value="UniProtKB-UniRule"/>
</dbReference>
<dbReference type="FunFam" id="3.30.56.10:FF:000002">
    <property type="entry name" value="Phenylalanine--tRNA ligase beta subunit"/>
    <property type="match status" value="1"/>
</dbReference>
<feature type="binding site" evidence="15">
    <location>
        <position position="461"/>
    </location>
    <ligand>
        <name>Mg(2+)</name>
        <dbReference type="ChEBI" id="CHEBI:18420"/>
        <note>shared with alpha subunit</note>
    </ligand>
</feature>
<feature type="domain" description="FDX-ACB" evidence="18">
    <location>
        <begin position="699"/>
        <end position="792"/>
    </location>
</feature>
<evidence type="ECO:0000256" key="10">
    <source>
        <dbReference type="ARBA" id="ARBA00022842"/>
    </source>
</evidence>
<accession>A0AA41ZFX9</accession>
<dbReference type="InterPro" id="IPR036690">
    <property type="entry name" value="Fdx_antiC-bd_sf"/>
</dbReference>
<evidence type="ECO:0000256" key="15">
    <source>
        <dbReference type="HAMAP-Rule" id="MF_00283"/>
    </source>
</evidence>
<dbReference type="EC" id="6.1.1.20" evidence="15"/>
<dbReference type="SUPFAM" id="SSF50249">
    <property type="entry name" value="Nucleic acid-binding proteins"/>
    <property type="match status" value="1"/>
</dbReference>
<dbReference type="InterPro" id="IPR041616">
    <property type="entry name" value="PheRS_beta_core"/>
</dbReference>
<evidence type="ECO:0000256" key="12">
    <source>
        <dbReference type="ARBA" id="ARBA00022917"/>
    </source>
</evidence>
<keyword evidence="4 15" id="KW-0963">Cytoplasm</keyword>
<dbReference type="Pfam" id="PF03147">
    <property type="entry name" value="FDX-ACB"/>
    <property type="match status" value="1"/>
</dbReference>
<dbReference type="CDD" id="cd00769">
    <property type="entry name" value="PheRS_beta_core"/>
    <property type="match status" value="1"/>
</dbReference>
<dbReference type="SUPFAM" id="SSF56037">
    <property type="entry name" value="PheT/TilS domain"/>
    <property type="match status" value="1"/>
</dbReference>
<name>A0AA41ZFX9_9GAMM</name>
<evidence type="ECO:0000256" key="5">
    <source>
        <dbReference type="ARBA" id="ARBA00022555"/>
    </source>
</evidence>
<dbReference type="Pfam" id="PF03483">
    <property type="entry name" value="B3_4"/>
    <property type="match status" value="1"/>
</dbReference>
<dbReference type="PROSITE" id="PS51447">
    <property type="entry name" value="FDX_ACB"/>
    <property type="match status" value="1"/>
</dbReference>
<evidence type="ECO:0000256" key="11">
    <source>
        <dbReference type="ARBA" id="ARBA00022884"/>
    </source>
</evidence>
<dbReference type="SUPFAM" id="SSF55681">
    <property type="entry name" value="Class II aaRS and biotin synthetases"/>
    <property type="match status" value="1"/>
</dbReference>
<keyword evidence="21" id="KW-1185">Reference proteome</keyword>
<keyword evidence="5 16" id="KW-0820">tRNA-binding</keyword>
<keyword evidence="6 15" id="KW-0436">Ligase</keyword>
<comment type="catalytic activity">
    <reaction evidence="14 15">
        <text>tRNA(Phe) + L-phenylalanine + ATP = L-phenylalanyl-tRNA(Phe) + AMP + diphosphate + H(+)</text>
        <dbReference type="Rhea" id="RHEA:19413"/>
        <dbReference type="Rhea" id="RHEA-COMP:9668"/>
        <dbReference type="Rhea" id="RHEA-COMP:9699"/>
        <dbReference type="ChEBI" id="CHEBI:15378"/>
        <dbReference type="ChEBI" id="CHEBI:30616"/>
        <dbReference type="ChEBI" id="CHEBI:33019"/>
        <dbReference type="ChEBI" id="CHEBI:58095"/>
        <dbReference type="ChEBI" id="CHEBI:78442"/>
        <dbReference type="ChEBI" id="CHEBI:78531"/>
        <dbReference type="ChEBI" id="CHEBI:456215"/>
        <dbReference type="EC" id="6.1.1.20"/>
    </reaction>
</comment>
<dbReference type="Gene3D" id="3.30.70.380">
    <property type="entry name" value="Ferrodoxin-fold anticodon-binding domain"/>
    <property type="match status" value="1"/>
</dbReference>
<dbReference type="InterPro" id="IPR005121">
    <property type="entry name" value="Fdx_antiC-bd"/>
</dbReference>
<sequence length="793" mass="86743">MKVSETWLREWVSPALDTQAIADQITMAGLEVDGIEPASADFSGVIVARIASIAPHPDADKLNVCQVDTGSDSVQVVCGASNVAEGLYVAFAQVGAVLPENFKIKKARLRGVESFGMICSASEIGLEEGTSAGILELPKELTVGDDLREALSLDDQVIEVDLTPNRGDCLSIQGVAREVGVLNRLDVRTPDFQSVAPVIDDARDAVIQSPDLCPHYLGRVVRDVTVSAPTPVWMKERLRRSGVRSIDIVVDITNYVLLELGHPMHAFDLARVNGVVSIRTARSGERLTLLNQQDVALRDDTLIIADESGPLALAGVMGGEASSVTRQTTSLFLEAAFFTPLAIAGRARSYGLHTDASHRYERGVDPELTVQAMERATQLLVDYAGARPGPVTDASGGRHYGRTSPIALSSQRVERALGLALPDEDIQDILTRLGMEARAVGEGEWSVSVPSWRFDISIEADLVEELARIHGYNRMPVRYPDMALAPEVQHEHRIGPSLISRCLVDQGYQEAITYSFVAPELQQQLLPDAESPALLNPISTDMAVMRAGLWPGLLKTLKHNLNRQQDRVQIFEIGQVFNGGLDNLSQTSRIGGLVYGNRYPEDWHGRQGRLDFFDIKAHVEGLMALGGSARQWRFAPQSHSALHPGQSACIYDDETAIGWVGALHPSILSDHGIKGDVLVFELALDAVEQRTVPRFKPLSRYPEVRRDLAVVVPETLPLGDVENVIRSQAGEWLVDWRLFDVYQGKGVDEGYKSLAAGLTWQHPSRTLNDEEVSEWVARIVDELGQRFGATLRG</sequence>
<keyword evidence="8 15" id="KW-0547">Nucleotide-binding</keyword>
<comment type="caution">
    <text evidence="20">The sequence shown here is derived from an EMBL/GenBank/DDBJ whole genome shotgun (WGS) entry which is preliminary data.</text>
</comment>
<evidence type="ECO:0000256" key="8">
    <source>
        <dbReference type="ARBA" id="ARBA00022741"/>
    </source>
</evidence>
<evidence type="ECO:0000259" key="18">
    <source>
        <dbReference type="PROSITE" id="PS51447"/>
    </source>
</evidence>
<dbReference type="Proteomes" id="UP001165678">
    <property type="component" value="Unassembled WGS sequence"/>
</dbReference>
<comment type="subunit">
    <text evidence="3 15">Tetramer of two alpha and two beta subunits.</text>
</comment>
<keyword evidence="12 15" id="KW-0648">Protein biosynthesis</keyword>
<feature type="binding site" evidence="15">
    <location>
        <position position="465"/>
    </location>
    <ligand>
        <name>Mg(2+)</name>
        <dbReference type="ChEBI" id="CHEBI:18420"/>
        <note>shared with alpha subunit</note>
    </ligand>
</feature>
<dbReference type="PROSITE" id="PS51483">
    <property type="entry name" value="B5"/>
    <property type="match status" value="1"/>
</dbReference>
<dbReference type="GO" id="GO:0004826">
    <property type="term" value="F:phenylalanine-tRNA ligase activity"/>
    <property type="evidence" value="ECO:0007669"/>
    <property type="project" value="UniProtKB-UniRule"/>
</dbReference>
<dbReference type="Pfam" id="PF17759">
    <property type="entry name" value="tRNA_synthFbeta"/>
    <property type="match status" value="1"/>
</dbReference>
<dbReference type="InterPro" id="IPR002547">
    <property type="entry name" value="tRNA-bd_dom"/>
</dbReference>
<comment type="cofactor">
    <cofactor evidence="15">
        <name>Mg(2+)</name>
        <dbReference type="ChEBI" id="CHEBI:18420"/>
    </cofactor>
    <text evidence="15">Binds 2 magnesium ions per tetramer.</text>
</comment>
<evidence type="ECO:0000256" key="3">
    <source>
        <dbReference type="ARBA" id="ARBA00011209"/>
    </source>
</evidence>
<evidence type="ECO:0000256" key="9">
    <source>
        <dbReference type="ARBA" id="ARBA00022840"/>
    </source>
</evidence>
<dbReference type="GO" id="GO:0006432">
    <property type="term" value="P:phenylalanyl-tRNA aminoacylation"/>
    <property type="evidence" value="ECO:0007669"/>
    <property type="project" value="UniProtKB-UniRule"/>
</dbReference>
<dbReference type="InterPro" id="IPR045864">
    <property type="entry name" value="aa-tRNA-synth_II/BPL/LPL"/>
</dbReference>
<dbReference type="Gene3D" id="3.30.930.10">
    <property type="entry name" value="Bira Bifunctional Protein, Domain 2"/>
    <property type="match status" value="1"/>
</dbReference>
<evidence type="ECO:0000256" key="6">
    <source>
        <dbReference type="ARBA" id="ARBA00022598"/>
    </source>
</evidence>
<keyword evidence="13 15" id="KW-0030">Aminoacyl-tRNA synthetase</keyword>
<reference evidence="20" key="1">
    <citation type="submission" date="2022-11" db="EMBL/GenBank/DDBJ databases">
        <title>Larsenimonas rhizosphaerae sp. nov., isolated from a tidal mudflat.</title>
        <authorList>
            <person name="Lee S.D."/>
            <person name="Kim I.S."/>
        </authorList>
    </citation>
    <scope>NUCLEOTIDE SEQUENCE</scope>
    <source>
        <strain evidence="20">GH2-1</strain>
    </source>
</reference>
<evidence type="ECO:0000259" key="17">
    <source>
        <dbReference type="PROSITE" id="PS50886"/>
    </source>
</evidence>
<dbReference type="PROSITE" id="PS50886">
    <property type="entry name" value="TRBD"/>
    <property type="match status" value="1"/>
</dbReference>
<dbReference type="InterPro" id="IPR004532">
    <property type="entry name" value="Phe-tRNA-ligase_IIc_bsu_bact"/>
</dbReference>
<dbReference type="GO" id="GO:0009328">
    <property type="term" value="C:phenylalanine-tRNA ligase complex"/>
    <property type="evidence" value="ECO:0007669"/>
    <property type="project" value="TreeGrafter"/>
</dbReference>
<dbReference type="Gene3D" id="2.40.50.140">
    <property type="entry name" value="Nucleic acid-binding proteins"/>
    <property type="match status" value="1"/>
</dbReference>
<dbReference type="AlphaFoldDB" id="A0AA41ZFX9"/>
<evidence type="ECO:0000256" key="2">
    <source>
        <dbReference type="ARBA" id="ARBA00008653"/>
    </source>
</evidence>
<feature type="binding site" evidence="15">
    <location>
        <position position="455"/>
    </location>
    <ligand>
        <name>Mg(2+)</name>
        <dbReference type="ChEBI" id="CHEBI:18420"/>
        <note>shared with alpha subunit</note>
    </ligand>
</feature>
<dbReference type="FunFam" id="2.40.50.140:FF:000045">
    <property type="entry name" value="Phenylalanine--tRNA ligase beta subunit"/>
    <property type="match status" value="1"/>
</dbReference>
<feature type="domain" description="TRNA-binding" evidence="17">
    <location>
        <begin position="39"/>
        <end position="148"/>
    </location>
</feature>
<dbReference type="Pfam" id="PF01588">
    <property type="entry name" value="tRNA_bind"/>
    <property type="match status" value="1"/>
</dbReference>
<keyword evidence="9 15" id="KW-0067">ATP-binding</keyword>
<dbReference type="PANTHER" id="PTHR10947">
    <property type="entry name" value="PHENYLALANYL-TRNA SYNTHETASE BETA CHAIN AND LEUCINE-RICH REPEAT-CONTAINING PROTEIN 47"/>
    <property type="match status" value="1"/>
</dbReference>
<evidence type="ECO:0000256" key="14">
    <source>
        <dbReference type="ARBA" id="ARBA00049255"/>
    </source>
</evidence>
<evidence type="ECO:0000313" key="21">
    <source>
        <dbReference type="Proteomes" id="UP001165678"/>
    </source>
</evidence>
<feature type="domain" description="B5" evidence="19">
    <location>
        <begin position="401"/>
        <end position="477"/>
    </location>
</feature>
<dbReference type="Pfam" id="PF03484">
    <property type="entry name" value="B5"/>
    <property type="match status" value="1"/>
</dbReference>
<dbReference type="SMART" id="SM00874">
    <property type="entry name" value="B5"/>
    <property type="match status" value="1"/>
</dbReference>
<dbReference type="InterPro" id="IPR005147">
    <property type="entry name" value="tRNA_synthase_B5-dom"/>
</dbReference>
<keyword evidence="10 15" id="KW-0460">Magnesium</keyword>
<dbReference type="FunFam" id="3.50.40.10:FF:000001">
    <property type="entry name" value="Phenylalanine--tRNA ligase beta subunit"/>
    <property type="match status" value="1"/>
</dbReference>
<dbReference type="GO" id="GO:0000049">
    <property type="term" value="F:tRNA binding"/>
    <property type="evidence" value="ECO:0007669"/>
    <property type="project" value="UniProtKB-UniRule"/>
</dbReference>
<dbReference type="InterPro" id="IPR009061">
    <property type="entry name" value="DNA-bd_dom_put_sf"/>
</dbReference>
<dbReference type="InterPro" id="IPR005146">
    <property type="entry name" value="B3/B4_tRNA-bd"/>
</dbReference>
<comment type="subcellular location">
    <subcellularLocation>
        <location evidence="1 15">Cytoplasm</location>
    </subcellularLocation>
</comment>
<dbReference type="EMBL" id="JAPIVE010000001">
    <property type="protein sequence ID" value="MCX2523439.1"/>
    <property type="molecule type" value="Genomic_DNA"/>
</dbReference>
<dbReference type="NCBIfam" id="NF045760">
    <property type="entry name" value="YtpR"/>
    <property type="match status" value="1"/>
</dbReference>
<dbReference type="RefSeq" id="WP_265895692.1">
    <property type="nucleotide sequence ID" value="NZ_JAPIVE010000001.1"/>
</dbReference>
<dbReference type="HAMAP" id="MF_00283">
    <property type="entry name" value="Phe_tRNA_synth_beta1"/>
    <property type="match status" value="1"/>
</dbReference>
<keyword evidence="11 16" id="KW-0694">RNA-binding</keyword>
<dbReference type="Gene3D" id="3.30.56.10">
    <property type="match status" value="2"/>
</dbReference>
<evidence type="ECO:0000259" key="19">
    <source>
        <dbReference type="PROSITE" id="PS51483"/>
    </source>
</evidence>
<evidence type="ECO:0000313" key="20">
    <source>
        <dbReference type="EMBL" id="MCX2523439.1"/>
    </source>
</evidence>
<evidence type="ECO:0000256" key="13">
    <source>
        <dbReference type="ARBA" id="ARBA00023146"/>
    </source>
</evidence>
<evidence type="ECO:0000256" key="7">
    <source>
        <dbReference type="ARBA" id="ARBA00022723"/>
    </source>
</evidence>